<dbReference type="InterPro" id="IPR043128">
    <property type="entry name" value="Rev_trsase/Diguanyl_cyclase"/>
</dbReference>
<proteinExistence type="predicted"/>
<feature type="repeat" description="TPR" evidence="1">
    <location>
        <begin position="134"/>
        <end position="167"/>
    </location>
</feature>
<dbReference type="InterPro" id="IPR029787">
    <property type="entry name" value="Nucleotide_cyclase"/>
</dbReference>
<comment type="caution">
    <text evidence="3">The sequence shown here is derived from an EMBL/GenBank/DDBJ whole genome shotgun (WGS) entry which is preliminary data.</text>
</comment>
<dbReference type="PANTHER" id="PTHR45138">
    <property type="entry name" value="REGULATORY COMPONENTS OF SENSORY TRANSDUCTION SYSTEM"/>
    <property type="match status" value="1"/>
</dbReference>
<accession>A0A9D9N803</accession>
<dbReference type="PROSITE" id="PS50293">
    <property type="entry name" value="TPR_REGION"/>
    <property type="match status" value="1"/>
</dbReference>
<dbReference type="GO" id="GO:0052621">
    <property type="term" value="F:diguanylate cyclase activity"/>
    <property type="evidence" value="ECO:0007669"/>
    <property type="project" value="TreeGrafter"/>
</dbReference>
<dbReference type="PROSITE" id="PS50005">
    <property type="entry name" value="TPR"/>
    <property type="match status" value="1"/>
</dbReference>
<dbReference type="PANTHER" id="PTHR45138:SF9">
    <property type="entry name" value="DIGUANYLATE CYCLASE DGCM-RELATED"/>
    <property type="match status" value="1"/>
</dbReference>
<dbReference type="InterPro" id="IPR000160">
    <property type="entry name" value="GGDEF_dom"/>
</dbReference>
<evidence type="ECO:0000256" key="1">
    <source>
        <dbReference type="PROSITE-ProRule" id="PRU00339"/>
    </source>
</evidence>
<evidence type="ECO:0000313" key="4">
    <source>
        <dbReference type="Proteomes" id="UP000823618"/>
    </source>
</evidence>
<dbReference type="InterPro" id="IPR011990">
    <property type="entry name" value="TPR-like_helical_dom_sf"/>
</dbReference>
<keyword evidence="1" id="KW-0802">TPR repeat</keyword>
<dbReference type="InterPro" id="IPR050469">
    <property type="entry name" value="Diguanylate_Cyclase"/>
</dbReference>
<protein>
    <submittedName>
        <fullName evidence="3">GGDEF domain-containing protein</fullName>
    </submittedName>
</protein>
<dbReference type="InterPro" id="IPR019734">
    <property type="entry name" value="TPR_rpt"/>
</dbReference>
<reference evidence="3" key="2">
    <citation type="journal article" date="2021" name="PeerJ">
        <title>Extensive microbial diversity within the chicken gut microbiome revealed by metagenomics and culture.</title>
        <authorList>
            <person name="Gilroy R."/>
            <person name="Ravi A."/>
            <person name="Getino M."/>
            <person name="Pursley I."/>
            <person name="Horton D.L."/>
            <person name="Alikhan N.F."/>
            <person name="Baker D."/>
            <person name="Gharbi K."/>
            <person name="Hall N."/>
            <person name="Watson M."/>
            <person name="Adriaenssens E.M."/>
            <person name="Foster-Nyarko E."/>
            <person name="Jarju S."/>
            <person name="Secka A."/>
            <person name="Antonio M."/>
            <person name="Oren A."/>
            <person name="Chaudhuri R.R."/>
            <person name="La Ragione R."/>
            <person name="Hildebrand F."/>
            <person name="Pallen M.J."/>
        </authorList>
    </citation>
    <scope>NUCLEOTIDE SEQUENCE</scope>
    <source>
        <strain evidence="3">E3-2379</strain>
    </source>
</reference>
<dbReference type="SUPFAM" id="SSF55073">
    <property type="entry name" value="Nucleotide cyclase"/>
    <property type="match status" value="1"/>
</dbReference>
<dbReference type="Gene3D" id="1.25.40.10">
    <property type="entry name" value="Tetratricopeptide repeat domain"/>
    <property type="match status" value="1"/>
</dbReference>
<dbReference type="NCBIfam" id="TIGR00254">
    <property type="entry name" value="GGDEF"/>
    <property type="match status" value="1"/>
</dbReference>
<dbReference type="Pfam" id="PF13424">
    <property type="entry name" value="TPR_12"/>
    <property type="match status" value="1"/>
</dbReference>
<dbReference type="Gene3D" id="3.30.70.270">
    <property type="match status" value="1"/>
</dbReference>
<sequence length="533" mass="62513">MERIFIDSEFQDLIDTLQEHRNCGNFIQLKDDAIKLKKQAVHAKNEYAESIAHYFLAIYCLIRNEPTKTISHCNFIKEKYTKQPRKQSFYYLYATICNLAGTAYIHLNDRQTAVSQFLDGYYISVEHSFFDIRVNILNNLGSVFYELEDYQRAVEYFLKAYELVCKHLSEKRKLIAMLLVNLSSSHVRMKEFEQAKYWEKQYLDQFRDCEDIIITNSLLVNHILMGNITECDEQLSIEVHQFLDSLQTGWNDLYSLKIILEVITYCLKEKRMDLTKKSIELAEDKMKDCHNTIYQEQFTSAKIDFYQLIDDKDKLFEALLQYHEFIRKGKSEKREVEISGVLSRIDLENAKYGKKKVEIKNKELKRLSELDSFTGILNKVSFENKIQKRLNKKIKQQGVDVLLLVDIDNFKSINDTYGHAVGDQVIKEVAKQLQSVIRDSDYVGRIGGDEFCAFLLNVPNLEVLEEWIKHFIKKVQNISFDEVSRGMITVSIGAASTKEDTTSLELFKKADQEMYEAKRRAKNTYGIYWENKK</sequence>
<gene>
    <name evidence="3" type="ORF">IAC13_07715</name>
</gene>
<organism evidence="3 4">
    <name type="scientific">Candidatus Scybalomonas excrementavium</name>
    <dbReference type="NCBI Taxonomy" id="2840943"/>
    <lineage>
        <taxon>Bacteria</taxon>
        <taxon>Bacillati</taxon>
        <taxon>Bacillota</taxon>
        <taxon>Clostridia</taxon>
        <taxon>Lachnospirales</taxon>
        <taxon>Lachnospiraceae</taxon>
        <taxon>Lachnospiraceae incertae sedis</taxon>
        <taxon>Candidatus Scybalomonas</taxon>
    </lineage>
</organism>
<name>A0A9D9N803_9FIRM</name>
<evidence type="ECO:0000313" key="3">
    <source>
        <dbReference type="EMBL" id="MBO8463801.1"/>
    </source>
</evidence>
<dbReference type="Proteomes" id="UP000823618">
    <property type="component" value="Unassembled WGS sequence"/>
</dbReference>
<dbReference type="Pfam" id="PF00990">
    <property type="entry name" value="GGDEF"/>
    <property type="match status" value="1"/>
</dbReference>
<dbReference type="SMART" id="SM00267">
    <property type="entry name" value="GGDEF"/>
    <property type="match status" value="1"/>
</dbReference>
<dbReference type="EMBL" id="JADIML010000213">
    <property type="protein sequence ID" value="MBO8463801.1"/>
    <property type="molecule type" value="Genomic_DNA"/>
</dbReference>
<reference evidence="3" key="1">
    <citation type="submission" date="2020-10" db="EMBL/GenBank/DDBJ databases">
        <authorList>
            <person name="Gilroy R."/>
        </authorList>
    </citation>
    <scope>NUCLEOTIDE SEQUENCE</scope>
    <source>
        <strain evidence="3">E3-2379</strain>
    </source>
</reference>
<feature type="domain" description="GGDEF" evidence="2">
    <location>
        <begin position="398"/>
        <end position="530"/>
    </location>
</feature>
<dbReference type="AlphaFoldDB" id="A0A9D9N803"/>
<dbReference type="CDD" id="cd01949">
    <property type="entry name" value="GGDEF"/>
    <property type="match status" value="1"/>
</dbReference>
<dbReference type="SUPFAM" id="SSF48452">
    <property type="entry name" value="TPR-like"/>
    <property type="match status" value="1"/>
</dbReference>
<evidence type="ECO:0000259" key="2">
    <source>
        <dbReference type="PROSITE" id="PS50887"/>
    </source>
</evidence>
<dbReference type="PROSITE" id="PS50887">
    <property type="entry name" value="GGDEF"/>
    <property type="match status" value="1"/>
</dbReference>
<dbReference type="FunFam" id="3.30.70.270:FF:000001">
    <property type="entry name" value="Diguanylate cyclase domain protein"/>
    <property type="match status" value="1"/>
</dbReference>